<evidence type="ECO:0000313" key="1">
    <source>
        <dbReference type="EMBL" id="CAG8638210.1"/>
    </source>
</evidence>
<sequence>MFLDGFSLEVLVNSSTLQEYREPVYNYKSSTGSSYVHLSKKFERINNSPDNIYVAVPEIGSRFSLRFGATIATLANPIVVEIFVDGNHDFTYDCLVAPAQAERDGFWNATRDKKAYFKFSKTLWTNDEIDKINSSNSIDNNYTNNLPRKGGIGAITLFFYLARRTRIKNEAPFKFTLEKVAITESKENKGIEFSTEFEERSESPPPDIKDGKCTMKPVDNSPIAVLNIHYRPMNWLIARGIIEPGIYPNIFTDNVDFKDFRPLPSIKKDDTVNDVKLEDDVVFVTNSNNLTVPNKKVKQKYQETIVILDSDDE</sequence>
<dbReference type="EMBL" id="CAJVPS010007810">
    <property type="protein sequence ID" value="CAG8638210.1"/>
    <property type="molecule type" value="Genomic_DNA"/>
</dbReference>
<keyword evidence="2" id="KW-1185">Reference proteome</keyword>
<dbReference type="OrthoDB" id="2324829at2759"/>
<gene>
    <name evidence="1" type="ORF">ALEPTO_LOCUS9621</name>
</gene>
<organism evidence="1 2">
    <name type="scientific">Ambispora leptoticha</name>
    <dbReference type="NCBI Taxonomy" id="144679"/>
    <lineage>
        <taxon>Eukaryota</taxon>
        <taxon>Fungi</taxon>
        <taxon>Fungi incertae sedis</taxon>
        <taxon>Mucoromycota</taxon>
        <taxon>Glomeromycotina</taxon>
        <taxon>Glomeromycetes</taxon>
        <taxon>Archaeosporales</taxon>
        <taxon>Ambisporaceae</taxon>
        <taxon>Ambispora</taxon>
    </lineage>
</organism>
<name>A0A9N9DKD2_9GLOM</name>
<comment type="caution">
    <text evidence="1">The sequence shown here is derived from an EMBL/GenBank/DDBJ whole genome shotgun (WGS) entry which is preliminary data.</text>
</comment>
<accession>A0A9N9DKD2</accession>
<protein>
    <submittedName>
        <fullName evidence="1">14139_t:CDS:1</fullName>
    </submittedName>
</protein>
<dbReference type="AlphaFoldDB" id="A0A9N9DKD2"/>
<evidence type="ECO:0000313" key="2">
    <source>
        <dbReference type="Proteomes" id="UP000789508"/>
    </source>
</evidence>
<proteinExistence type="predicted"/>
<feature type="non-terminal residue" evidence="1">
    <location>
        <position position="313"/>
    </location>
</feature>
<dbReference type="Proteomes" id="UP000789508">
    <property type="component" value="Unassembled WGS sequence"/>
</dbReference>
<reference evidence="1" key="1">
    <citation type="submission" date="2021-06" db="EMBL/GenBank/DDBJ databases">
        <authorList>
            <person name="Kallberg Y."/>
            <person name="Tangrot J."/>
            <person name="Rosling A."/>
        </authorList>
    </citation>
    <scope>NUCLEOTIDE SEQUENCE</scope>
    <source>
        <strain evidence="1">FL130A</strain>
    </source>
</reference>